<accession>A0A9X1HUG4</accession>
<dbReference type="RefSeq" id="WP_225698770.1">
    <property type="nucleotide sequence ID" value="NZ_JAIXNE010000005.1"/>
</dbReference>
<dbReference type="Pfam" id="PF07980">
    <property type="entry name" value="SusD_RagB"/>
    <property type="match status" value="1"/>
</dbReference>
<dbReference type="Proteomes" id="UP001139409">
    <property type="component" value="Unassembled WGS sequence"/>
</dbReference>
<dbReference type="AlphaFoldDB" id="A0A9X1HUG4"/>
<evidence type="ECO:0000313" key="9">
    <source>
        <dbReference type="EMBL" id="MCA6077906.1"/>
    </source>
</evidence>
<evidence type="ECO:0000259" key="7">
    <source>
        <dbReference type="Pfam" id="PF07980"/>
    </source>
</evidence>
<name>A0A9X1HUG4_9BACT</name>
<dbReference type="CDD" id="cd08977">
    <property type="entry name" value="SusD"/>
    <property type="match status" value="1"/>
</dbReference>
<dbReference type="Gene3D" id="1.25.40.390">
    <property type="match status" value="1"/>
</dbReference>
<gene>
    <name evidence="9" type="ORF">LDX50_23725</name>
</gene>
<dbReference type="InterPro" id="IPR012944">
    <property type="entry name" value="SusD_RagB_dom"/>
</dbReference>
<dbReference type="PROSITE" id="PS51257">
    <property type="entry name" value="PROKAR_LIPOPROTEIN"/>
    <property type="match status" value="1"/>
</dbReference>
<feature type="signal peptide" evidence="6">
    <location>
        <begin position="1"/>
        <end position="19"/>
    </location>
</feature>
<dbReference type="GO" id="GO:0009279">
    <property type="term" value="C:cell outer membrane"/>
    <property type="evidence" value="ECO:0007669"/>
    <property type="project" value="UniProtKB-SubCell"/>
</dbReference>
<keyword evidence="10" id="KW-1185">Reference proteome</keyword>
<feature type="chain" id="PRO_5040722450" evidence="6">
    <location>
        <begin position="20"/>
        <end position="470"/>
    </location>
</feature>
<dbReference type="InterPro" id="IPR011990">
    <property type="entry name" value="TPR-like_helical_dom_sf"/>
</dbReference>
<comment type="similarity">
    <text evidence="2">Belongs to the SusD family.</text>
</comment>
<evidence type="ECO:0000256" key="3">
    <source>
        <dbReference type="ARBA" id="ARBA00022729"/>
    </source>
</evidence>
<evidence type="ECO:0000259" key="8">
    <source>
        <dbReference type="Pfam" id="PF14322"/>
    </source>
</evidence>
<comment type="caution">
    <text evidence="9">The sequence shown here is derived from an EMBL/GenBank/DDBJ whole genome shotgun (WGS) entry which is preliminary data.</text>
</comment>
<organism evidence="9 10">
    <name type="scientific">Fulvivirga sedimenti</name>
    <dbReference type="NCBI Taxonomy" id="2879465"/>
    <lineage>
        <taxon>Bacteria</taxon>
        <taxon>Pseudomonadati</taxon>
        <taxon>Bacteroidota</taxon>
        <taxon>Cytophagia</taxon>
        <taxon>Cytophagales</taxon>
        <taxon>Fulvivirgaceae</taxon>
        <taxon>Fulvivirga</taxon>
    </lineage>
</organism>
<dbReference type="EMBL" id="JAIXNE010000005">
    <property type="protein sequence ID" value="MCA6077906.1"/>
    <property type="molecule type" value="Genomic_DNA"/>
</dbReference>
<keyword evidence="5" id="KW-0998">Cell outer membrane</keyword>
<keyword evidence="3 6" id="KW-0732">Signal</keyword>
<proteinExistence type="inferred from homology"/>
<dbReference type="Pfam" id="PF14322">
    <property type="entry name" value="SusD-like_3"/>
    <property type="match status" value="1"/>
</dbReference>
<evidence type="ECO:0000256" key="5">
    <source>
        <dbReference type="ARBA" id="ARBA00023237"/>
    </source>
</evidence>
<keyword evidence="4" id="KW-0472">Membrane</keyword>
<protein>
    <submittedName>
        <fullName evidence="9">RagB/SusD family nutrient uptake outer membrane protein</fullName>
    </submittedName>
</protein>
<evidence type="ECO:0000256" key="4">
    <source>
        <dbReference type="ARBA" id="ARBA00023136"/>
    </source>
</evidence>
<comment type="subcellular location">
    <subcellularLocation>
        <location evidence="1">Cell outer membrane</location>
    </subcellularLocation>
</comment>
<feature type="domain" description="RagB/SusD" evidence="7">
    <location>
        <begin position="348"/>
        <end position="470"/>
    </location>
</feature>
<sequence length="470" mass="51963">MMKIYKRIFTLVLAGSMLAACEEQINVEPRDSITPEIALADLGGYDALLSSVYRRMHEFGYYGQTMILDAEALSDNLVIANNTGRYTGEVVNSVGAHVDIWGRYTAINEANTVIAGVPDVEGTDAAKNRILGEALFLRALMYHDLSKAYGYEPGQEVNGFNLSVILRTTPTIGLSDADFRERSTNTEVYAQIEQDLLAAINLLPVETGTTGFPARVSRSAAKALLARVYLFAGRYNDAANYADQVINESTIELLEGDEYLASWSSTTHGESILEFDIALVDWSTVDGVNNSMNSVTAQHDADYNPTGGQYAVAGSDDLINSIEAGDLRGDLWVDYNGNWENLKWRGEKGDYRENIPVIRISEMYLISAEGKARSNNESGARTTINELRAARDLDPTSATGAALVDLIMNERRVELAFEGHRWFDLKRLGMDIPKPQTTFGQLDYTDFRMIARIPVDQVVLNESLQQNPGY</sequence>
<evidence type="ECO:0000313" key="10">
    <source>
        <dbReference type="Proteomes" id="UP001139409"/>
    </source>
</evidence>
<dbReference type="SUPFAM" id="SSF48452">
    <property type="entry name" value="TPR-like"/>
    <property type="match status" value="1"/>
</dbReference>
<reference evidence="9" key="1">
    <citation type="submission" date="2021-09" db="EMBL/GenBank/DDBJ databases">
        <title>Fulvivirga sp. isolated from coastal sediment.</title>
        <authorList>
            <person name="Yu H."/>
        </authorList>
    </citation>
    <scope>NUCLEOTIDE SEQUENCE</scope>
    <source>
        <strain evidence="9">1062</strain>
    </source>
</reference>
<evidence type="ECO:0000256" key="1">
    <source>
        <dbReference type="ARBA" id="ARBA00004442"/>
    </source>
</evidence>
<feature type="domain" description="SusD-like N-terminal" evidence="8">
    <location>
        <begin position="97"/>
        <end position="230"/>
    </location>
</feature>
<dbReference type="InterPro" id="IPR033985">
    <property type="entry name" value="SusD-like_N"/>
</dbReference>
<evidence type="ECO:0000256" key="6">
    <source>
        <dbReference type="SAM" id="SignalP"/>
    </source>
</evidence>
<evidence type="ECO:0000256" key="2">
    <source>
        <dbReference type="ARBA" id="ARBA00006275"/>
    </source>
</evidence>